<evidence type="ECO:0000256" key="5">
    <source>
        <dbReference type="PROSITE-ProRule" id="PRU00235"/>
    </source>
</evidence>
<evidence type="ECO:0000259" key="6">
    <source>
        <dbReference type="PROSITE" id="PS50237"/>
    </source>
</evidence>
<dbReference type="PROSITE" id="PS50012">
    <property type="entry name" value="RCC1_3"/>
    <property type="match status" value="6"/>
</dbReference>
<evidence type="ECO:0000256" key="2">
    <source>
        <dbReference type="ARBA" id="ARBA00022737"/>
    </source>
</evidence>
<dbReference type="InterPro" id="IPR009091">
    <property type="entry name" value="RCC1/BLIP-II"/>
</dbReference>
<dbReference type="InterPro" id="IPR035983">
    <property type="entry name" value="Hect_E3_ubiquitin_ligase"/>
</dbReference>
<sequence>MFYCWGDSSKGQLVIPSPGGKSITTPTSVNFNEQLVQISCGEQHTLFLTLSGQVLSCGRNSKGQLGRSKSRDTKLPVKIEGLGSVAAIACGQDHSLALCDSGQVFSWGAGGDGQLGLISPVAKCLKPTPAQIHLPLQIPVVQVACGNFHSLALSKGGEVFSWGQNKYGQLGLGKSVELQPNPALIRSLVGVPVIQISAGGAHTLALTLTAQVFCCGANSVGQLGLNRTDVKGRFAVCAVPALKNLGVSSISCGAAHTAILTKTGEVYTFGEGTHGQLGHNSTNNELLPKKVDRVDGPAKQVTCGSHHTLVLMPSGILFTFGRDVQAQASGGTENSLQPERLEGDWISSGAGIQTEMQISSGYSSNFLFFPSSKTNILGEPIGKLQEAQVQRWVTVLECERSIKEMKKEVSLTFATSSNLVACFIKDRSTPGTLQVDVNAASQTFDQLLKIPWIKNSVNITHMVDVLLYADKFIRCPEVFLLLPTCSILHEQQNAIGLVLPLAVVITNLNENAMKTLKENWSSMDANIMIKHIQMWKQALAFLLMSNVWMNYNPGVKAVLEVLKLLYKANKRAEKSRKVPFSEFYIEEIGTTPQLLEWDVMLWRDIKWGAVKEVEETSAIFCRYPFLLDLITKIEVFKYIAHATQLGHQIIHNNVVAGGAFKEMCKWEVPTPILQLKVRRTALLEDTFRQLDHADHDNFKKTLVIKFVEDEKLTAVNKRDFFLHAFNELMAPKSGMFMYNDRETMIWFPAKPTLELKQYFLFGILCGLALYNNNIVHMPFPLALFKKLVGVKPTLGDMVEFAPVIGKGLHCILHEYPDDVVDDLNIPFCVHWDGADVELQPHEHGKAVTSENKKEFVDAFVDYAMNKSVERVFNEFKRGFFKVCDEDVINFFQPEELRGVMVGTEEYDWDTFRENTIYVGQYHKRHPTIIAFWEVFEELTPEQKIAFLLFLTGCDRVPIVGMKQITMTVLDRPNFTQDHLPESLTCHFHFMLPPYESKQRLEAKLIEAINHNRGFWIEDTTNG</sequence>
<feature type="domain" description="HECT" evidence="6">
    <location>
        <begin position="694"/>
        <end position="1017"/>
    </location>
</feature>
<dbReference type="EMBL" id="JAHKSW010000003">
    <property type="protein sequence ID" value="KAG7333756.1"/>
    <property type="molecule type" value="Genomic_DNA"/>
</dbReference>
<protein>
    <recommendedName>
        <fullName evidence="6">HECT domain-containing protein</fullName>
    </recommendedName>
</protein>
<dbReference type="PANTHER" id="PTHR45622">
    <property type="entry name" value="UBIQUITIN-PROTEIN LIGASE E3A-RELATED"/>
    <property type="match status" value="1"/>
</dbReference>
<feature type="active site" description="Glycyl thioester intermediate" evidence="4">
    <location>
        <position position="985"/>
    </location>
</feature>
<dbReference type="PANTHER" id="PTHR45622:SF11">
    <property type="entry name" value="E3 UBIQUITIN-PROTEIN LIGASE HERC6-RELATED"/>
    <property type="match status" value="1"/>
</dbReference>
<evidence type="ECO:0000256" key="1">
    <source>
        <dbReference type="ARBA" id="ARBA00022679"/>
    </source>
</evidence>
<keyword evidence="8" id="KW-1185">Reference proteome</keyword>
<dbReference type="SUPFAM" id="SSF56204">
    <property type="entry name" value="Hect, E3 ligase catalytic domain"/>
    <property type="match status" value="1"/>
</dbReference>
<dbReference type="InterPro" id="IPR000569">
    <property type="entry name" value="HECT_dom"/>
</dbReference>
<evidence type="ECO:0000313" key="8">
    <source>
        <dbReference type="Proteomes" id="UP000824219"/>
    </source>
</evidence>
<feature type="repeat" description="RCC1" evidence="5">
    <location>
        <begin position="52"/>
        <end position="101"/>
    </location>
</feature>
<keyword evidence="3 4" id="KW-0833">Ubl conjugation pathway</keyword>
<dbReference type="Gene3D" id="2.130.10.30">
    <property type="entry name" value="Regulator of chromosome condensation 1/beta-lactamase-inhibitor protein II"/>
    <property type="match status" value="2"/>
</dbReference>
<dbReference type="SUPFAM" id="SSF50985">
    <property type="entry name" value="RCC1/BLIP-II"/>
    <property type="match status" value="1"/>
</dbReference>
<dbReference type="GO" id="GO:0004842">
    <property type="term" value="F:ubiquitin-protein transferase activity"/>
    <property type="evidence" value="ECO:0007669"/>
    <property type="project" value="InterPro"/>
</dbReference>
<feature type="repeat" description="RCC1" evidence="5">
    <location>
        <begin position="102"/>
        <end position="156"/>
    </location>
</feature>
<proteinExistence type="predicted"/>
<organism evidence="7 8">
    <name type="scientific">Hemibagrus wyckioides</name>
    <dbReference type="NCBI Taxonomy" id="337641"/>
    <lineage>
        <taxon>Eukaryota</taxon>
        <taxon>Metazoa</taxon>
        <taxon>Chordata</taxon>
        <taxon>Craniata</taxon>
        <taxon>Vertebrata</taxon>
        <taxon>Euteleostomi</taxon>
        <taxon>Actinopterygii</taxon>
        <taxon>Neopterygii</taxon>
        <taxon>Teleostei</taxon>
        <taxon>Ostariophysi</taxon>
        <taxon>Siluriformes</taxon>
        <taxon>Bagridae</taxon>
        <taxon>Hemibagrus</taxon>
    </lineage>
</organism>
<comment type="caution">
    <text evidence="7">The sequence shown here is derived from an EMBL/GenBank/DDBJ whole genome shotgun (WGS) entry which is preliminary data.</text>
</comment>
<dbReference type="Gene3D" id="3.30.2160.10">
    <property type="entry name" value="Hect, E3 ligase catalytic domain"/>
    <property type="match status" value="1"/>
</dbReference>
<dbReference type="FunFam" id="3.30.2410.10:FF:000003">
    <property type="entry name" value="probable E3 ubiquitin-protein ligase HERC4 isoform X1"/>
    <property type="match status" value="1"/>
</dbReference>
<keyword evidence="1" id="KW-0808">Transferase</keyword>
<dbReference type="PROSITE" id="PS00626">
    <property type="entry name" value="RCC1_2"/>
    <property type="match status" value="4"/>
</dbReference>
<dbReference type="Proteomes" id="UP000824219">
    <property type="component" value="Linkage Group LG03"/>
</dbReference>
<dbReference type="Pfam" id="PF25390">
    <property type="entry name" value="WD40_RLD"/>
    <property type="match status" value="1"/>
</dbReference>
<dbReference type="OrthoDB" id="5981550at2759"/>
<feature type="repeat" description="RCC1" evidence="5">
    <location>
        <begin position="157"/>
        <end position="209"/>
    </location>
</feature>
<feature type="repeat" description="RCC1" evidence="5">
    <location>
        <begin position="264"/>
        <end position="314"/>
    </location>
</feature>
<feature type="repeat" description="RCC1" evidence="5">
    <location>
        <begin position="1"/>
        <end position="51"/>
    </location>
</feature>
<gene>
    <name evidence="7" type="ORF">KOW79_002163</name>
</gene>
<feature type="repeat" description="RCC1" evidence="5">
    <location>
        <begin position="210"/>
        <end position="263"/>
    </location>
</feature>
<dbReference type="Gene3D" id="3.30.2410.10">
    <property type="entry name" value="Hect, E3 ligase catalytic domain"/>
    <property type="match status" value="1"/>
</dbReference>
<keyword evidence="2" id="KW-0677">Repeat</keyword>
<dbReference type="InterPro" id="IPR051709">
    <property type="entry name" value="Ub-ligase/GTPase-reg"/>
</dbReference>
<dbReference type="InterPro" id="IPR058923">
    <property type="entry name" value="RCC1-like_dom"/>
</dbReference>
<evidence type="ECO:0000256" key="4">
    <source>
        <dbReference type="PROSITE-ProRule" id="PRU00104"/>
    </source>
</evidence>
<dbReference type="CDD" id="cd00078">
    <property type="entry name" value="HECTc"/>
    <property type="match status" value="1"/>
</dbReference>
<dbReference type="SMART" id="SM00119">
    <property type="entry name" value="HECTc"/>
    <property type="match status" value="1"/>
</dbReference>
<dbReference type="PRINTS" id="PR00633">
    <property type="entry name" value="RCCNDNSATION"/>
</dbReference>
<dbReference type="InterPro" id="IPR000408">
    <property type="entry name" value="Reg_chr_condens"/>
</dbReference>
<dbReference type="Pfam" id="PF00632">
    <property type="entry name" value="HECT"/>
    <property type="match status" value="1"/>
</dbReference>
<dbReference type="AlphaFoldDB" id="A0A9D3SQQ0"/>
<name>A0A9D3SQQ0_9TELE</name>
<evidence type="ECO:0000256" key="3">
    <source>
        <dbReference type="ARBA" id="ARBA00022786"/>
    </source>
</evidence>
<accession>A0A9D3SQQ0</accession>
<dbReference type="PROSITE" id="PS50237">
    <property type="entry name" value="HECT"/>
    <property type="match status" value="1"/>
</dbReference>
<dbReference type="Gene3D" id="3.90.1750.10">
    <property type="entry name" value="Hect, E3 ligase catalytic domains"/>
    <property type="match status" value="1"/>
</dbReference>
<evidence type="ECO:0000313" key="7">
    <source>
        <dbReference type="EMBL" id="KAG7333756.1"/>
    </source>
</evidence>
<reference evidence="7 8" key="1">
    <citation type="submission" date="2021-06" db="EMBL/GenBank/DDBJ databases">
        <title>Chromosome-level genome assembly of the red-tail catfish (Hemibagrus wyckioides).</title>
        <authorList>
            <person name="Shao F."/>
        </authorList>
    </citation>
    <scope>NUCLEOTIDE SEQUENCE [LARGE SCALE GENOMIC DNA]</scope>
    <source>
        <strain evidence="7">EC202008001</strain>
        <tissue evidence="7">Blood</tissue>
    </source>
</reference>